<dbReference type="AlphaFoldDB" id="A0A077ZFH7"/>
<dbReference type="Proteomes" id="UP000030665">
    <property type="component" value="Unassembled WGS sequence"/>
</dbReference>
<dbReference type="SMART" id="SM00353">
    <property type="entry name" value="HLH"/>
    <property type="match status" value="1"/>
</dbReference>
<dbReference type="Pfam" id="PF00010">
    <property type="entry name" value="HLH"/>
    <property type="match status" value="1"/>
</dbReference>
<dbReference type="GO" id="GO:0045944">
    <property type="term" value="P:positive regulation of transcription by RNA polymerase II"/>
    <property type="evidence" value="ECO:0007669"/>
    <property type="project" value="TreeGrafter"/>
</dbReference>
<dbReference type="PROSITE" id="PS50888">
    <property type="entry name" value="BHLH"/>
    <property type="match status" value="1"/>
</dbReference>
<feature type="region of interest" description="Disordered" evidence="1">
    <location>
        <begin position="44"/>
        <end position="97"/>
    </location>
</feature>
<dbReference type="InterPro" id="IPR036638">
    <property type="entry name" value="HLH_DNA-bd_sf"/>
</dbReference>
<dbReference type="InterPro" id="IPR050359">
    <property type="entry name" value="bHLH_transcription_factors"/>
</dbReference>
<dbReference type="STRING" id="36087.A0A077ZFH7"/>
<sequence length="249" mass="27749">MTMASSHSRMESFKQVTIANLKCVIVNVPIPIQIETVKASVTKRKATSCAESQQNQSRNAGRPRRKYRSRTKARSPDTMAKQKRMRRTKANNRERSRMHSLNDALDRLREVLPVLPDDNKLTKIETLRMAHNYILALTKILNSPEEEGESSSSPGSFLCSSGMPTQTSTPMAVDYVTSAQPAEQLPSVVPPLTSISTEEQHCYYQPNSAYAATGHYTTAWQNNVSAPVVGYQVNQPIDPNCYHPCSAYS</sequence>
<dbReference type="InterPro" id="IPR011598">
    <property type="entry name" value="bHLH_dom"/>
</dbReference>
<reference evidence="3" key="2">
    <citation type="submission" date="2014-03" db="EMBL/GenBank/DDBJ databases">
        <title>The whipworm genome and dual-species transcriptomics of an intimate host-pathogen interaction.</title>
        <authorList>
            <person name="Foth B.J."/>
            <person name="Tsai I.J."/>
            <person name="Reid A.J."/>
            <person name="Bancroft A.J."/>
            <person name="Nichol S."/>
            <person name="Tracey A."/>
            <person name="Holroyd N."/>
            <person name="Cotton J.A."/>
            <person name="Stanley E.J."/>
            <person name="Zarowiecki M."/>
            <person name="Liu J.Z."/>
            <person name="Huckvale T."/>
            <person name="Cooper P.J."/>
            <person name="Grencis R.K."/>
            <person name="Berriman M."/>
        </authorList>
    </citation>
    <scope>NUCLEOTIDE SEQUENCE [LARGE SCALE GENOMIC DNA]</scope>
</reference>
<organism evidence="3 4">
    <name type="scientific">Trichuris trichiura</name>
    <name type="common">Whipworm</name>
    <name type="synonym">Trichocephalus trichiurus</name>
    <dbReference type="NCBI Taxonomy" id="36087"/>
    <lineage>
        <taxon>Eukaryota</taxon>
        <taxon>Metazoa</taxon>
        <taxon>Ecdysozoa</taxon>
        <taxon>Nematoda</taxon>
        <taxon>Enoplea</taxon>
        <taxon>Dorylaimia</taxon>
        <taxon>Trichinellida</taxon>
        <taxon>Trichuridae</taxon>
        <taxon>Trichuris</taxon>
    </lineage>
</organism>
<dbReference type="PANTHER" id="PTHR19290">
    <property type="entry name" value="BASIC HELIX-LOOP-HELIX PROTEIN NEUROGENIN-RELATED"/>
    <property type="match status" value="1"/>
</dbReference>
<dbReference type="PANTHER" id="PTHR19290:SF163">
    <property type="entry name" value="BASIC HELIX-LOOP-HELIX NEURAL TRANSCRIPTION FACTOR TAP"/>
    <property type="match status" value="1"/>
</dbReference>
<accession>A0A077ZFH7</accession>
<dbReference type="GO" id="GO:0007423">
    <property type="term" value="P:sensory organ development"/>
    <property type="evidence" value="ECO:0007669"/>
    <property type="project" value="TreeGrafter"/>
</dbReference>
<reference evidence="3" key="1">
    <citation type="submission" date="2014-01" db="EMBL/GenBank/DDBJ databases">
        <authorList>
            <person name="Aslett M."/>
        </authorList>
    </citation>
    <scope>NUCLEOTIDE SEQUENCE</scope>
</reference>
<protein>
    <submittedName>
        <fullName evidence="3">HLH domain containing protein</fullName>
    </submittedName>
</protein>
<dbReference type="GO" id="GO:0046983">
    <property type="term" value="F:protein dimerization activity"/>
    <property type="evidence" value="ECO:0007669"/>
    <property type="project" value="InterPro"/>
</dbReference>
<name>A0A077ZFH7_TRITR</name>
<feature type="compositionally biased region" description="Polar residues" evidence="1">
    <location>
        <begin position="49"/>
        <end position="59"/>
    </location>
</feature>
<dbReference type="GO" id="GO:0061564">
    <property type="term" value="P:axon development"/>
    <property type="evidence" value="ECO:0007669"/>
    <property type="project" value="TreeGrafter"/>
</dbReference>
<evidence type="ECO:0000313" key="3">
    <source>
        <dbReference type="EMBL" id="CDW57415.1"/>
    </source>
</evidence>
<dbReference type="GO" id="GO:0070888">
    <property type="term" value="F:E-box binding"/>
    <property type="evidence" value="ECO:0007669"/>
    <property type="project" value="TreeGrafter"/>
</dbReference>
<evidence type="ECO:0000256" key="1">
    <source>
        <dbReference type="SAM" id="MobiDB-lite"/>
    </source>
</evidence>
<dbReference type="CDD" id="cd11428">
    <property type="entry name" value="bHLH_TS_NGN"/>
    <property type="match status" value="1"/>
</dbReference>
<gene>
    <name evidence="3" type="ORF">TTRE_0000570701</name>
</gene>
<evidence type="ECO:0000313" key="4">
    <source>
        <dbReference type="Proteomes" id="UP000030665"/>
    </source>
</evidence>
<feature type="compositionally biased region" description="Basic residues" evidence="1">
    <location>
        <begin position="61"/>
        <end position="73"/>
    </location>
</feature>
<dbReference type="GO" id="GO:0005634">
    <property type="term" value="C:nucleus"/>
    <property type="evidence" value="ECO:0007669"/>
    <property type="project" value="TreeGrafter"/>
</dbReference>
<proteinExistence type="predicted"/>
<feature type="domain" description="BHLH" evidence="2">
    <location>
        <begin position="85"/>
        <end position="137"/>
    </location>
</feature>
<evidence type="ECO:0000259" key="2">
    <source>
        <dbReference type="PROSITE" id="PS50888"/>
    </source>
</evidence>
<dbReference type="SUPFAM" id="SSF47459">
    <property type="entry name" value="HLH, helix-loop-helix DNA-binding domain"/>
    <property type="match status" value="1"/>
</dbReference>
<dbReference type="Gene3D" id="4.10.280.10">
    <property type="entry name" value="Helix-loop-helix DNA-binding domain"/>
    <property type="match status" value="1"/>
</dbReference>
<keyword evidence="4" id="KW-1185">Reference proteome</keyword>
<feature type="compositionally biased region" description="Basic residues" evidence="1">
    <location>
        <begin position="81"/>
        <end position="90"/>
    </location>
</feature>
<dbReference type="OrthoDB" id="5969565at2759"/>
<dbReference type="EMBL" id="HG806160">
    <property type="protein sequence ID" value="CDW57415.1"/>
    <property type="molecule type" value="Genomic_DNA"/>
</dbReference>
<dbReference type="GO" id="GO:0000981">
    <property type="term" value="F:DNA-binding transcription factor activity, RNA polymerase II-specific"/>
    <property type="evidence" value="ECO:0007669"/>
    <property type="project" value="TreeGrafter"/>
</dbReference>